<comment type="caution">
    <text evidence="1">The sequence shown here is derived from an EMBL/GenBank/DDBJ whole genome shotgun (WGS) entry which is preliminary data.</text>
</comment>
<name>A0ABW5UAA0_9SPHI</name>
<organism evidence="1 2">
    <name type="scientific">Sphingobacterium populi</name>
    <dbReference type="NCBI Taxonomy" id="1812824"/>
    <lineage>
        <taxon>Bacteria</taxon>
        <taxon>Pseudomonadati</taxon>
        <taxon>Bacteroidota</taxon>
        <taxon>Sphingobacteriia</taxon>
        <taxon>Sphingobacteriales</taxon>
        <taxon>Sphingobacteriaceae</taxon>
        <taxon>Sphingobacterium</taxon>
    </lineage>
</organism>
<evidence type="ECO:0008006" key="3">
    <source>
        <dbReference type="Google" id="ProtNLM"/>
    </source>
</evidence>
<dbReference type="RefSeq" id="WP_066753873.1">
    <property type="nucleotide sequence ID" value="NZ_JBHUMB010000005.1"/>
</dbReference>
<protein>
    <recommendedName>
        <fullName evidence="3">Lipoprotein</fullName>
    </recommendedName>
</protein>
<evidence type="ECO:0000313" key="1">
    <source>
        <dbReference type="EMBL" id="MFD2742283.1"/>
    </source>
</evidence>
<dbReference type="PROSITE" id="PS51257">
    <property type="entry name" value="PROKAR_LIPOPROTEIN"/>
    <property type="match status" value="1"/>
</dbReference>
<accession>A0ABW5UAA0</accession>
<dbReference type="Proteomes" id="UP001597418">
    <property type="component" value="Unassembled WGS sequence"/>
</dbReference>
<proteinExistence type="predicted"/>
<sequence>MKNFLGVIGLAFVFASCQGNADKSITPNDEQDSTMAVSHGLDNGHYCFVRTEGTENQDTTKVHLLIDQNEISGEMDWIPLEKDARKGTLKGSIEGEDVAVQWTYMQEGMQDTLNLNFRLTKGMELYQKPLKVNTESQREQTDEAAAYSIKYAAVDCK</sequence>
<reference evidence="2" key="1">
    <citation type="journal article" date="2019" name="Int. J. Syst. Evol. Microbiol.">
        <title>The Global Catalogue of Microorganisms (GCM) 10K type strain sequencing project: providing services to taxonomists for standard genome sequencing and annotation.</title>
        <authorList>
            <consortium name="The Broad Institute Genomics Platform"/>
            <consortium name="The Broad Institute Genome Sequencing Center for Infectious Disease"/>
            <person name="Wu L."/>
            <person name="Ma J."/>
        </authorList>
    </citation>
    <scope>NUCLEOTIDE SEQUENCE [LARGE SCALE GENOMIC DNA]</scope>
    <source>
        <strain evidence="2">KCTC 42247</strain>
    </source>
</reference>
<evidence type="ECO:0000313" key="2">
    <source>
        <dbReference type="Proteomes" id="UP001597418"/>
    </source>
</evidence>
<keyword evidence="2" id="KW-1185">Reference proteome</keyword>
<gene>
    <name evidence="1" type="ORF">ACFSQ6_02640</name>
</gene>
<dbReference type="EMBL" id="JBHUMB010000005">
    <property type="protein sequence ID" value="MFD2742283.1"/>
    <property type="molecule type" value="Genomic_DNA"/>
</dbReference>